<dbReference type="Proteomes" id="UP001189429">
    <property type="component" value="Unassembled WGS sequence"/>
</dbReference>
<evidence type="ECO:0000256" key="4">
    <source>
        <dbReference type="ARBA" id="ARBA00023136"/>
    </source>
</evidence>
<dbReference type="PANTHER" id="PTHR10037">
    <property type="entry name" value="VOLTAGE-GATED CATION CHANNEL CALCIUM AND SODIUM"/>
    <property type="match status" value="1"/>
</dbReference>
<evidence type="ECO:0000256" key="5">
    <source>
        <dbReference type="SAM" id="Coils"/>
    </source>
</evidence>
<dbReference type="SUPFAM" id="SSF81324">
    <property type="entry name" value="Voltage-gated potassium channels"/>
    <property type="match status" value="1"/>
</dbReference>
<dbReference type="EMBL" id="CAUYUJ010015910">
    <property type="protein sequence ID" value="CAK0859522.1"/>
    <property type="molecule type" value="Genomic_DNA"/>
</dbReference>
<proteinExistence type="predicted"/>
<evidence type="ECO:0000256" key="1">
    <source>
        <dbReference type="ARBA" id="ARBA00004141"/>
    </source>
</evidence>
<dbReference type="InterPro" id="IPR027359">
    <property type="entry name" value="Volt_channel_dom_sf"/>
</dbReference>
<dbReference type="Gene3D" id="1.10.287.70">
    <property type="match status" value="1"/>
</dbReference>
<evidence type="ECO:0000259" key="8">
    <source>
        <dbReference type="Pfam" id="PF00520"/>
    </source>
</evidence>
<feature type="domain" description="Ion transport" evidence="8">
    <location>
        <begin position="63"/>
        <end position="308"/>
    </location>
</feature>
<keyword evidence="4 7" id="KW-0472">Membrane</keyword>
<feature type="compositionally biased region" description="Pro residues" evidence="6">
    <location>
        <begin position="614"/>
        <end position="627"/>
    </location>
</feature>
<feature type="compositionally biased region" description="Low complexity" evidence="6">
    <location>
        <begin position="628"/>
        <end position="641"/>
    </location>
</feature>
<evidence type="ECO:0000256" key="6">
    <source>
        <dbReference type="SAM" id="MobiDB-lite"/>
    </source>
</evidence>
<comment type="caution">
    <text evidence="9">The sequence shown here is derived from an EMBL/GenBank/DDBJ whole genome shotgun (WGS) entry which is preliminary data.</text>
</comment>
<evidence type="ECO:0000256" key="7">
    <source>
        <dbReference type="SAM" id="Phobius"/>
    </source>
</evidence>
<gene>
    <name evidence="9" type="ORF">PCOR1329_LOCUS48859</name>
</gene>
<feature type="transmembrane region" description="Helical" evidence="7">
    <location>
        <begin position="211"/>
        <end position="234"/>
    </location>
</feature>
<dbReference type="InterPro" id="IPR005821">
    <property type="entry name" value="Ion_trans_dom"/>
</dbReference>
<organism evidence="9 10">
    <name type="scientific">Prorocentrum cordatum</name>
    <dbReference type="NCBI Taxonomy" id="2364126"/>
    <lineage>
        <taxon>Eukaryota</taxon>
        <taxon>Sar</taxon>
        <taxon>Alveolata</taxon>
        <taxon>Dinophyceae</taxon>
        <taxon>Prorocentrales</taxon>
        <taxon>Prorocentraceae</taxon>
        <taxon>Prorocentrum</taxon>
    </lineage>
</organism>
<evidence type="ECO:0000256" key="3">
    <source>
        <dbReference type="ARBA" id="ARBA00022989"/>
    </source>
</evidence>
<feature type="compositionally biased region" description="Low complexity" evidence="6">
    <location>
        <begin position="593"/>
        <end position="613"/>
    </location>
</feature>
<keyword evidence="2 7" id="KW-0812">Transmembrane</keyword>
<keyword evidence="3 7" id="KW-1133">Transmembrane helix</keyword>
<dbReference type="PANTHER" id="PTHR10037:SF62">
    <property type="entry name" value="SODIUM CHANNEL PROTEIN 60E"/>
    <property type="match status" value="1"/>
</dbReference>
<feature type="transmembrane region" description="Helical" evidence="7">
    <location>
        <begin position="139"/>
        <end position="158"/>
    </location>
</feature>
<protein>
    <recommendedName>
        <fullName evidence="8">Ion transport domain-containing protein</fullName>
    </recommendedName>
</protein>
<dbReference type="Gene3D" id="1.20.120.350">
    <property type="entry name" value="Voltage-gated potassium channels. Chain C"/>
    <property type="match status" value="1"/>
</dbReference>
<feature type="transmembrane region" description="Helical" evidence="7">
    <location>
        <begin position="59"/>
        <end position="76"/>
    </location>
</feature>
<comment type="subcellular location">
    <subcellularLocation>
        <location evidence="1">Membrane</location>
        <topology evidence="1">Multi-pass membrane protein</topology>
    </subcellularLocation>
</comment>
<evidence type="ECO:0000313" key="10">
    <source>
        <dbReference type="Proteomes" id="UP001189429"/>
    </source>
</evidence>
<feature type="coiled-coil region" evidence="5">
    <location>
        <begin position="526"/>
        <end position="553"/>
    </location>
</feature>
<reference evidence="9" key="1">
    <citation type="submission" date="2023-10" db="EMBL/GenBank/DDBJ databases">
        <authorList>
            <person name="Chen Y."/>
            <person name="Shah S."/>
            <person name="Dougan E. K."/>
            <person name="Thang M."/>
            <person name="Chan C."/>
        </authorList>
    </citation>
    <scope>NUCLEOTIDE SEQUENCE [LARGE SCALE GENOMIC DNA]</scope>
</reference>
<evidence type="ECO:0000256" key="2">
    <source>
        <dbReference type="ARBA" id="ARBA00022692"/>
    </source>
</evidence>
<evidence type="ECO:0000313" key="9">
    <source>
        <dbReference type="EMBL" id="CAK0859522.1"/>
    </source>
</evidence>
<dbReference type="Pfam" id="PF00520">
    <property type="entry name" value="Ion_trans"/>
    <property type="match status" value="1"/>
</dbReference>
<sequence>MAEAAARPSGDLLPAREVTPCRLASYHRDDMYLAARNPAEDEEFDRHQGPWIHSDQGQMVFGVSIVLNALVIGLHVEAELIWGSKSTVVLGLYFIQCGFVFAFVVEMSLHLLADGLTGFLWKPVRTLRGVQDAFRWDNFFDICVVLIGVVDLWVIAPLTRIANDQSTDGLDAMTVFRILQLLRLVRIVRLLKVSKDLQLLVAGFTRALRSVFWIFVLLLVVIYIGALICAAMLGNNEDPTLSGYFSSVWVSMYSHFKLMTLEAWPDINDAAMEHSSALWVLYFVVYIIITNMALLNLVIGLIMDGVVQNAKTGDEDGDVLKAIEAQPFQGLLRDQVVRRIGACTETFCQQCDQPHLFLTREQFMQVLPDPLFQQLLSIYGIELQVPPDKAFDLLDMHQAGVVSVEELSSALLRLRGSRDHAHPLTVQADLAVQMRGFDDKVTSCIAHLCDDYKGKVHLVEQSLARGLHRIEQLSEELVSQGAVAHEAEAAPLGSPAEALKVPLEDKYVLALLHQAASRTRCAIAALERAESALQQSRAREDALERQVALLERSRWTQTQGDSGGCGPALARADDATTCAAPKAGPARACAVVAAPPDRGPKPAGSESGSAPDSAGPPLPPPLEPPPSAVVAHAPAHAEGGT</sequence>
<keyword evidence="10" id="KW-1185">Reference proteome</keyword>
<feature type="transmembrane region" description="Helical" evidence="7">
    <location>
        <begin position="88"/>
        <end position="113"/>
    </location>
</feature>
<feature type="region of interest" description="Disordered" evidence="6">
    <location>
        <begin position="593"/>
        <end position="641"/>
    </location>
</feature>
<feature type="transmembrane region" description="Helical" evidence="7">
    <location>
        <begin position="279"/>
        <end position="302"/>
    </location>
</feature>
<dbReference type="InterPro" id="IPR043203">
    <property type="entry name" value="VGCC_Ca_Na"/>
</dbReference>
<keyword evidence="5" id="KW-0175">Coiled coil</keyword>
<accession>A0ABN9UKF1</accession>
<name>A0ABN9UKF1_9DINO</name>